<accession>A0ABM1TGS3</accession>
<dbReference type="RefSeq" id="XP_022255082.1">
    <property type="nucleotide sequence ID" value="XM_022399374.1"/>
</dbReference>
<dbReference type="InterPro" id="IPR051301">
    <property type="entry name" value="Optineurin/NFkB_EssMod"/>
</dbReference>
<evidence type="ECO:0000313" key="6">
    <source>
        <dbReference type="RefSeq" id="XP_022255081.1"/>
    </source>
</evidence>
<evidence type="ECO:0000313" key="3">
    <source>
        <dbReference type="Proteomes" id="UP000694941"/>
    </source>
</evidence>
<name>A0ABM1TGS3_LIMPO</name>
<dbReference type="GeneID" id="106470736"/>
<dbReference type="RefSeq" id="XP_022255081.1">
    <property type="nucleotide sequence ID" value="XM_022399373.1"/>
</dbReference>
<feature type="coiled-coil region" evidence="1">
    <location>
        <begin position="123"/>
        <end position="185"/>
    </location>
</feature>
<dbReference type="Proteomes" id="UP000694941">
    <property type="component" value="Unplaced"/>
</dbReference>
<dbReference type="RefSeq" id="XP_022255079.1">
    <property type="nucleotide sequence ID" value="XM_022399371.1"/>
</dbReference>
<keyword evidence="1" id="KW-0175">Coiled coil</keyword>
<evidence type="ECO:0000313" key="7">
    <source>
        <dbReference type="RefSeq" id="XP_022255082.1"/>
    </source>
</evidence>
<feature type="domain" description="NF-kappa-B essential modulator NEMO N-terminal" evidence="2">
    <location>
        <begin position="64"/>
        <end position="127"/>
    </location>
</feature>
<dbReference type="RefSeq" id="XP_022255080.1">
    <property type="nucleotide sequence ID" value="XM_022399372.1"/>
</dbReference>
<dbReference type="InterPro" id="IPR021063">
    <property type="entry name" value="NEMO_N"/>
</dbReference>
<evidence type="ECO:0000256" key="1">
    <source>
        <dbReference type="SAM" id="Coils"/>
    </source>
</evidence>
<gene>
    <name evidence="4 5 6 7" type="primary">LOC106470736</name>
</gene>
<feature type="coiled-coil region" evidence="1">
    <location>
        <begin position="349"/>
        <end position="383"/>
    </location>
</feature>
<proteinExistence type="predicted"/>
<sequence length="419" mass="47930">MEIVKEISLPMSVGHCSDENKEQDGFMVLSSSPSIDEVHFPDSMDLLNNLHLSLASASPDLSYEEIQEKLKELLKENLELKELLQQNNKNMRAKFQTLIAWQDQINQVHKNHRMKFEESRVLVQKLRDDNHSLTNHVAKLEKALADQDNIKMKLLREVEELTGKIQTAEKDKQEALAELERQQVICLHLEERVQEITIDYETLLNTGQVEKCRHAAITEDMQARPIKNSCKQGKDTSLYPISVEDLGYTVVSQSGATDDGVVNQIRNNQEKDTFLQNMAAQASGQKVTFNCVQTKNSEKSQFLVVCGQQMDMASSVLQRSGDRCADLDNLLHESQHRLQRLDLCNTADVEQLKCEITNLQAKLQEEEACRKEERKQVVEVQQQFTQLFADYQDLLLSVESYELEQKDLVCSVSFSVMNI</sequence>
<dbReference type="Gene3D" id="1.20.5.390">
    <property type="entry name" value="L1 transposable element, trimerization domain"/>
    <property type="match status" value="1"/>
</dbReference>
<dbReference type="Pfam" id="PF11577">
    <property type="entry name" value="NEMO"/>
    <property type="match status" value="1"/>
</dbReference>
<evidence type="ECO:0000259" key="2">
    <source>
        <dbReference type="Pfam" id="PF11577"/>
    </source>
</evidence>
<dbReference type="PANTHER" id="PTHR31553:SF1">
    <property type="entry name" value="NF-KAPPA-B ESSENTIAL MODULATOR"/>
    <property type="match status" value="1"/>
</dbReference>
<dbReference type="PANTHER" id="PTHR31553">
    <property type="entry name" value="NF-KAPPA-B ESSENTIAL MODULATOR"/>
    <property type="match status" value="1"/>
</dbReference>
<protein>
    <submittedName>
        <fullName evidence="4 5">Optineurin-like</fullName>
    </submittedName>
</protein>
<feature type="coiled-coil region" evidence="1">
    <location>
        <begin position="63"/>
        <end position="94"/>
    </location>
</feature>
<reference evidence="4 5" key="1">
    <citation type="submission" date="2025-05" db="UniProtKB">
        <authorList>
            <consortium name="RefSeq"/>
        </authorList>
    </citation>
    <scope>IDENTIFICATION</scope>
    <source>
        <tissue evidence="4 5">Muscle</tissue>
    </source>
</reference>
<keyword evidence="3" id="KW-1185">Reference proteome</keyword>
<evidence type="ECO:0000313" key="4">
    <source>
        <dbReference type="RefSeq" id="XP_022255079.1"/>
    </source>
</evidence>
<organism evidence="3 4">
    <name type="scientific">Limulus polyphemus</name>
    <name type="common">Atlantic horseshoe crab</name>
    <dbReference type="NCBI Taxonomy" id="6850"/>
    <lineage>
        <taxon>Eukaryota</taxon>
        <taxon>Metazoa</taxon>
        <taxon>Ecdysozoa</taxon>
        <taxon>Arthropoda</taxon>
        <taxon>Chelicerata</taxon>
        <taxon>Merostomata</taxon>
        <taxon>Xiphosura</taxon>
        <taxon>Limulidae</taxon>
        <taxon>Limulus</taxon>
    </lineage>
</organism>
<evidence type="ECO:0000313" key="5">
    <source>
        <dbReference type="RefSeq" id="XP_022255080.1"/>
    </source>
</evidence>